<evidence type="ECO:0000313" key="4">
    <source>
        <dbReference type="Proteomes" id="UP000199031"/>
    </source>
</evidence>
<sequence>MNIILQQVSIADSNSPYNGNKKDILITDGIITKIDDAITDESAQVFTSGNTFASPGWIDIFSHACDPGYEYRETIDSLAIAAAAGGFTQVFTLPDTSPVVDNKAQVEYVKQKSANTKINVHPLGAVSKKREGAALAEMYDMKQSGAVAFTDGLYPVQNAGLFLKALQYVKTFDGVIIQLPQDKSINASGLMNEGIVSTRMGLQGIPAIAEELLIARDIELLRYTQSTLHITGITTKKSVELIKAAKAEGLNISCSVTPYHLFFCDEDLKNYDTNLKVNPPLRSKGDMIALREAVLNGDIDCIASHHLPQDWDNKACEFEYAKPGMIGLQTAYSVVQTALPELSAEKIAALFSANAGKIFQLPAIIKEGEKASLTLFNRNEFVFTKEKNKSKSFNSPFFNVALKGTVVGVVSKGILTLNN</sequence>
<dbReference type="InterPro" id="IPR011059">
    <property type="entry name" value="Metal-dep_hydrolase_composite"/>
</dbReference>
<dbReference type="GO" id="GO:0006221">
    <property type="term" value="P:pyrimidine nucleotide biosynthetic process"/>
    <property type="evidence" value="ECO:0007669"/>
    <property type="project" value="UniProtKB-KW"/>
</dbReference>
<reference evidence="3 4" key="1">
    <citation type="submission" date="2016-10" db="EMBL/GenBank/DDBJ databases">
        <authorList>
            <person name="de Groot N.N."/>
        </authorList>
    </citation>
    <scope>NUCLEOTIDE SEQUENCE [LARGE SCALE GENOMIC DNA]</scope>
    <source>
        <strain evidence="3 4">DSM 28286</strain>
    </source>
</reference>
<dbReference type="OrthoDB" id="9765462at2"/>
<dbReference type="SUPFAM" id="SSF51556">
    <property type="entry name" value="Metallo-dependent hydrolases"/>
    <property type="match status" value="1"/>
</dbReference>
<proteinExistence type="predicted"/>
<dbReference type="CDD" id="cd01317">
    <property type="entry name" value="DHOase_IIa"/>
    <property type="match status" value="1"/>
</dbReference>
<dbReference type="InterPro" id="IPR024403">
    <property type="entry name" value="DHOase_cat"/>
</dbReference>
<dbReference type="Proteomes" id="UP000199031">
    <property type="component" value="Unassembled WGS sequence"/>
</dbReference>
<gene>
    <name evidence="3" type="ORF">SAMN05444277_109182</name>
</gene>
<dbReference type="GO" id="GO:0004038">
    <property type="term" value="F:allantoinase activity"/>
    <property type="evidence" value="ECO:0007669"/>
    <property type="project" value="TreeGrafter"/>
</dbReference>
<protein>
    <submittedName>
        <fullName evidence="3">Dihydroorotase</fullName>
    </submittedName>
</protein>
<evidence type="ECO:0000256" key="1">
    <source>
        <dbReference type="ARBA" id="ARBA00022975"/>
    </source>
</evidence>
<evidence type="ECO:0000313" key="3">
    <source>
        <dbReference type="EMBL" id="SFQ35478.1"/>
    </source>
</evidence>
<organism evidence="3 4">
    <name type="scientific">Parafilimonas terrae</name>
    <dbReference type="NCBI Taxonomy" id="1465490"/>
    <lineage>
        <taxon>Bacteria</taxon>
        <taxon>Pseudomonadati</taxon>
        <taxon>Bacteroidota</taxon>
        <taxon>Chitinophagia</taxon>
        <taxon>Chitinophagales</taxon>
        <taxon>Chitinophagaceae</taxon>
        <taxon>Parafilimonas</taxon>
    </lineage>
</organism>
<feature type="domain" description="Dihydroorotase catalytic" evidence="2">
    <location>
        <begin position="55"/>
        <end position="238"/>
    </location>
</feature>
<keyword evidence="4" id="KW-1185">Reference proteome</keyword>
<dbReference type="InterPro" id="IPR004722">
    <property type="entry name" value="DHOase"/>
</dbReference>
<dbReference type="InterPro" id="IPR050138">
    <property type="entry name" value="DHOase/Allantoinase_Hydrolase"/>
</dbReference>
<dbReference type="AlphaFoldDB" id="A0A1I5XU75"/>
<accession>A0A1I5XU75</accession>
<evidence type="ECO:0000259" key="2">
    <source>
        <dbReference type="Pfam" id="PF12890"/>
    </source>
</evidence>
<dbReference type="STRING" id="1465490.SAMN05444277_109182"/>
<dbReference type="Gene3D" id="3.20.20.140">
    <property type="entry name" value="Metal-dependent hydrolases"/>
    <property type="match status" value="1"/>
</dbReference>
<keyword evidence="1" id="KW-0665">Pyrimidine biosynthesis</keyword>
<dbReference type="GO" id="GO:0006145">
    <property type="term" value="P:purine nucleobase catabolic process"/>
    <property type="evidence" value="ECO:0007669"/>
    <property type="project" value="TreeGrafter"/>
</dbReference>
<dbReference type="NCBIfam" id="TIGR00857">
    <property type="entry name" value="pyrC_multi"/>
    <property type="match status" value="1"/>
</dbReference>
<dbReference type="SUPFAM" id="SSF51338">
    <property type="entry name" value="Composite domain of metallo-dependent hydrolases"/>
    <property type="match status" value="1"/>
</dbReference>
<dbReference type="GO" id="GO:0004151">
    <property type="term" value="F:dihydroorotase activity"/>
    <property type="evidence" value="ECO:0007669"/>
    <property type="project" value="InterPro"/>
</dbReference>
<name>A0A1I5XU75_9BACT</name>
<dbReference type="PANTHER" id="PTHR43668">
    <property type="entry name" value="ALLANTOINASE"/>
    <property type="match status" value="1"/>
</dbReference>
<dbReference type="EMBL" id="FOXQ01000009">
    <property type="protein sequence ID" value="SFQ35478.1"/>
    <property type="molecule type" value="Genomic_DNA"/>
</dbReference>
<dbReference type="Gene3D" id="2.30.40.10">
    <property type="entry name" value="Urease, subunit C, domain 1"/>
    <property type="match status" value="1"/>
</dbReference>
<dbReference type="Pfam" id="PF12890">
    <property type="entry name" value="DHOase"/>
    <property type="match status" value="1"/>
</dbReference>
<dbReference type="PANTHER" id="PTHR43668:SF2">
    <property type="entry name" value="ALLANTOINASE"/>
    <property type="match status" value="1"/>
</dbReference>
<dbReference type="InterPro" id="IPR032466">
    <property type="entry name" value="Metal_Hydrolase"/>
</dbReference>
<dbReference type="RefSeq" id="WP_090660280.1">
    <property type="nucleotide sequence ID" value="NZ_FOXQ01000009.1"/>
</dbReference>
<dbReference type="GO" id="GO:0046872">
    <property type="term" value="F:metal ion binding"/>
    <property type="evidence" value="ECO:0007669"/>
    <property type="project" value="InterPro"/>
</dbReference>
<dbReference type="GO" id="GO:0005737">
    <property type="term" value="C:cytoplasm"/>
    <property type="evidence" value="ECO:0007669"/>
    <property type="project" value="TreeGrafter"/>
</dbReference>